<dbReference type="InterPro" id="IPR002048">
    <property type="entry name" value="EF_hand_dom"/>
</dbReference>
<dbReference type="PROSITE" id="PS50222">
    <property type="entry name" value="EF_HAND_2"/>
    <property type="match status" value="2"/>
</dbReference>
<dbReference type="EMBL" id="JARGDH010000004">
    <property type="protein sequence ID" value="KAL0270499.1"/>
    <property type="molecule type" value="Genomic_DNA"/>
</dbReference>
<dbReference type="PANTHER" id="PTHR12294">
    <property type="entry name" value="EF HAND DOMAIN FAMILY A1,A2-RELATED"/>
    <property type="match status" value="1"/>
</dbReference>
<dbReference type="SUPFAM" id="SSF47473">
    <property type="entry name" value="EF-hand"/>
    <property type="match status" value="2"/>
</dbReference>
<keyword evidence="10" id="KW-0406">Ion transport</keyword>
<reference evidence="15" key="1">
    <citation type="journal article" date="2024" name="Gigascience">
        <title>Chromosome-level genome of the poultry shaft louse Menopon gallinae provides insight into the host-switching and adaptive evolution of parasitic lice.</title>
        <authorList>
            <person name="Xu Y."/>
            <person name="Ma L."/>
            <person name="Liu S."/>
            <person name="Liang Y."/>
            <person name="Liu Q."/>
            <person name="He Z."/>
            <person name="Tian L."/>
            <person name="Duan Y."/>
            <person name="Cai W."/>
            <person name="Li H."/>
            <person name="Song F."/>
        </authorList>
    </citation>
    <scope>NUCLEOTIDE SEQUENCE</scope>
    <source>
        <strain evidence="15">Cailab_2023a</strain>
    </source>
</reference>
<dbReference type="Pfam" id="PF13833">
    <property type="entry name" value="EF-hand_8"/>
    <property type="match status" value="1"/>
</dbReference>
<evidence type="ECO:0000313" key="15">
    <source>
        <dbReference type="EMBL" id="KAL0270499.1"/>
    </source>
</evidence>
<dbReference type="GO" id="GO:0005509">
    <property type="term" value="F:calcium ion binding"/>
    <property type="evidence" value="ECO:0007669"/>
    <property type="project" value="InterPro"/>
</dbReference>
<dbReference type="Gene3D" id="1.10.238.10">
    <property type="entry name" value="EF-hand"/>
    <property type="match status" value="2"/>
</dbReference>
<dbReference type="Pfam" id="PF13202">
    <property type="entry name" value="EF-hand_5"/>
    <property type="match status" value="1"/>
</dbReference>
<feature type="domain" description="EF-hand" evidence="14">
    <location>
        <begin position="204"/>
        <end position="239"/>
    </location>
</feature>
<evidence type="ECO:0000256" key="2">
    <source>
        <dbReference type="ARBA" id="ARBA00004569"/>
    </source>
</evidence>
<dbReference type="PANTHER" id="PTHR12294:SF1">
    <property type="entry name" value="CALCIUM UPTAKE PROTEIN 1, MITOCHONDRIAL"/>
    <property type="match status" value="1"/>
</dbReference>
<dbReference type="AlphaFoldDB" id="A0AAW2HKU0"/>
<evidence type="ECO:0000256" key="13">
    <source>
        <dbReference type="ARBA" id="ARBA00038333"/>
    </source>
</evidence>
<dbReference type="InterPro" id="IPR018247">
    <property type="entry name" value="EF_Hand_1_Ca_BS"/>
</dbReference>
<evidence type="ECO:0000256" key="12">
    <source>
        <dbReference type="ARBA" id="ARBA00023136"/>
    </source>
</evidence>
<keyword evidence="3" id="KW-0813">Transport</keyword>
<keyword evidence="7" id="KW-0999">Mitochondrion inner membrane</keyword>
<evidence type="ECO:0000256" key="3">
    <source>
        <dbReference type="ARBA" id="ARBA00022448"/>
    </source>
</evidence>
<dbReference type="CDD" id="cd15900">
    <property type="entry name" value="EFh_MICU"/>
    <property type="match status" value="1"/>
</dbReference>
<dbReference type="InterPro" id="IPR011992">
    <property type="entry name" value="EF-hand-dom_pair"/>
</dbReference>
<evidence type="ECO:0000256" key="11">
    <source>
        <dbReference type="ARBA" id="ARBA00023128"/>
    </source>
</evidence>
<sequence>MLVVFVTVAFFYVDRRFAEEKKSVKALERDIPDEPLEIEDAGKKKKKKEKIGFRDRKIIEYENRMRLYSTPDKIFRYFATVIFCELSCLEKSNRMIIEYENRIRQYSTPDKVFRYFATLQVAHPSNHPDQHEVYMTPDDFLRSMTPGVKQPDGLGLDQYKRYDPKNMNMKLELSLDEDSIFYKLGSAGLITFSDYIFLLTVLSTSRRHFEIAFRMFDLNGDGDVDSEEFEKVATLIRQQTSIGSRHRDHANTGNTFKGVNSALTTYFFGPNMDQKLTIEKFLEFQQQLQKEILSLEFQRKNPDSSGNITEADFTELLLAYAGYPAKKKSRMLKRVKKTFRDHGKGISRDDYLKFFHFLNNINDVDTALTFYHIAGASIDQATLKHVAKTVAHVDLSDHVIDVVFTIFDENMDGQLSNREFVAVMKNRLLRGLEKPKDTGFIKLMQSMAKCAKETKPVLLDI</sequence>
<keyword evidence="5" id="KW-0479">Metal-binding</keyword>
<dbReference type="GO" id="GO:1990246">
    <property type="term" value="C:uniplex complex"/>
    <property type="evidence" value="ECO:0007669"/>
    <property type="project" value="TreeGrafter"/>
</dbReference>
<dbReference type="InterPro" id="IPR039800">
    <property type="entry name" value="MICU1/2/3"/>
</dbReference>
<evidence type="ECO:0000256" key="1">
    <source>
        <dbReference type="ARBA" id="ARBA00004273"/>
    </source>
</evidence>
<keyword evidence="6" id="KW-0677">Repeat</keyword>
<name>A0AAW2HKU0_9NEOP</name>
<protein>
    <recommendedName>
        <fullName evidence="14">EF-hand domain-containing protein</fullName>
    </recommendedName>
</protein>
<dbReference type="GO" id="GO:0036444">
    <property type="term" value="P:calcium import into the mitochondrion"/>
    <property type="evidence" value="ECO:0007669"/>
    <property type="project" value="TreeGrafter"/>
</dbReference>
<evidence type="ECO:0000256" key="8">
    <source>
        <dbReference type="ARBA" id="ARBA00022837"/>
    </source>
</evidence>
<evidence type="ECO:0000256" key="9">
    <source>
        <dbReference type="ARBA" id="ARBA00022946"/>
    </source>
</evidence>
<evidence type="ECO:0000256" key="4">
    <source>
        <dbReference type="ARBA" id="ARBA00022568"/>
    </source>
</evidence>
<keyword evidence="8" id="KW-0106">Calcium</keyword>
<feature type="domain" description="EF-hand" evidence="14">
    <location>
        <begin position="395"/>
        <end position="430"/>
    </location>
</feature>
<dbReference type="GO" id="GO:0051560">
    <property type="term" value="P:mitochondrial calcium ion homeostasis"/>
    <property type="evidence" value="ECO:0007669"/>
    <property type="project" value="TreeGrafter"/>
</dbReference>
<comment type="caution">
    <text evidence="15">The sequence shown here is derived from an EMBL/GenBank/DDBJ whole genome shotgun (WGS) entry which is preliminary data.</text>
</comment>
<dbReference type="SMART" id="SM00054">
    <property type="entry name" value="EFh"/>
    <property type="match status" value="2"/>
</dbReference>
<accession>A0AAW2HKU0</accession>
<dbReference type="PROSITE" id="PS00018">
    <property type="entry name" value="EF_HAND_1"/>
    <property type="match status" value="2"/>
</dbReference>
<gene>
    <name evidence="15" type="ORF">PYX00_007894</name>
</gene>
<comment type="subcellular location">
    <subcellularLocation>
        <location evidence="1">Mitochondrion inner membrane</location>
    </subcellularLocation>
    <subcellularLocation>
        <location evidence="2">Mitochondrion intermembrane space</location>
    </subcellularLocation>
</comment>
<proteinExistence type="inferred from homology"/>
<organism evidence="15">
    <name type="scientific">Menopon gallinae</name>
    <name type="common">poultry shaft louse</name>
    <dbReference type="NCBI Taxonomy" id="328185"/>
    <lineage>
        <taxon>Eukaryota</taxon>
        <taxon>Metazoa</taxon>
        <taxon>Ecdysozoa</taxon>
        <taxon>Arthropoda</taxon>
        <taxon>Hexapoda</taxon>
        <taxon>Insecta</taxon>
        <taxon>Pterygota</taxon>
        <taxon>Neoptera</taxon>
        <taxon>Paraneoptera</taxon>
        <taxon>Psocodea</taxon>
        <taxon>Troctomorpha</taxon>
        <taxon>Phthiraptera</taxon>
        <taxon>Amblycera</taxon>
        <taxon>Menoponidae</taxon>
        <taxon>Menopon</taxon>
    </lineage>
</organism>
<evidence type="ECO:0000256" key="6">
    <source>
        <dbReference type="ARBA" id="ARBA00022737"/>
    </source>
</evidence>
<comment type="similarity">
    <text evidence="13">Belongs to the MICU1 family. MICU1 subfamily.</text>
</comment>
<keyword evidence="4" id="KW-0109">Calcium transport</keyword>
<evidence type="ECO:0000256" key="10">
    <source>
        <dbReference type="ARBA" id="ARBA00023065"/>
    </source>
</evidence>
<keyword evidence="9" id="KW-0809">Transit peptide</keyword>
<evidence type="ECO:0000256" key="7">
    <source>
        <dbReference type="ARBA" id="ARBA00022792"/>
    </source>
</evidence>
<keyword evidence="12" id="KW-0472">Membrane</keyword>
<dbReference type="GO" id="GO:0005758">
    <property type="term" value="C:mitochondrial intermembrane space"/>
    <property type="evidence" value="ECO:0007669"/>
    <property type="project" value="UniProtKB-SubCell"/>
</dbReference>
<evidence type="ECO:0000259" key="14">
    <source>
        <dbReference type="PROSITE" id="PS50222"/>
    </source>
</evidence>
<keyword evidence="11" id="KW-0496">Mitochondrion</keyword>
<evidence type="ECO:0000256" key="5">
    <source>
        <dbReference type="ARBA" id="ARBA00022723"/>
    </source>
</evidence>